<name>A0A3E1KCG5_9GAMM</name>
<evidence type="ECO:0000256" key="1">
    <source>
        <dbReference type="SAM" id="MobiDB-lite"/>
    </source>
</evidence>
<reference evidence="4 5" key="1">
    <citation type="submission" date="2018-08" db="EMBL/GenBank/DDBJ databases">
        <title>Wenzhouxiangella salilacus sp. nov., a novel bacterium isolated from a saline lake in Xinjiang Province, China.</title>
        <authorList>
            <person name="Han S."/>
        </authorList>
    </citation>
    <scope>NUCLEOTIDE SEQUENCE [LARGE SCALE GENOMIC DNA]</scope>
    <source>
        <strain evidence="4 5">XDB06</strain>
    </source>
</reference>
<gene>
    <name evidence="4" type="ORF">DZC52_01245</name>
</gene>
<keyword evidence="2" id="KW-0472">Membrane</keyword>
<comment type="caution">
    <text evidence="4">The sequence shown here is derived from an EMBL/GenBank/DDBJ whole genome shotgun (WGS) entry which is preliminary data.</text>
</comment>
<feature type="compositionally biased region" description="Acidic residues" evidence="1">
    <location>
        <begin position="1243"/>
        <end position="1256"/>
    </location>
</feature>
<keyword evidence="5" id="KW-1185">Reference proteome</keyword>
<proteinExistence type="predicted"/>
<keyword evidence="2" id="KW-1133">Transmembrane helix</keyword>
<dbReference type="AlphaFoldDB" id="A0A3E1KCG5"/>
<keyword evidence="2" id="KW-0812">Transmembrane</keyword>
<dbReference type="InterPro" id="IPR025263">
    <property type="entry name" value="YhdP_central"/>
</dbReference>
<feature type="transmembrane region" description="Helical" evidence="2">
    <location>
        <begin position="23"/>
        <end position="46"/>
    </location>
</feature>
<dbReference type="EMBL" id="QUZK01000005">
    <property type="protein sequence ID" value="RFF32597.1"/>
    <property type="molecule type" value="Genomic_DNA"/>
</dbReference>
<feature type="compositionally biased region" description="Polar residues" evidence="1">
    <location>
        <begin position="1258"/>
        <end position="1267"/>
    </location>
</feature>
<evidence type="ECO:0000256" key="2">
    <source>
        <dbReference type="SAM" id="Phobius"/>
    </source>
</evidence>
<accession>A0A3E1KCG5</accession>
<sequence>MSESRMDKPVSTLRKIAVKTRQWLAAIAAVLIIATAVVVGVGRLLIPYADEMRPWLETQLSERLGRPVSIERVEARWPRLTPRITLHGVVAGAEDRPLIEVDRARLELHLPDLLRADRNPFRLVVLGLDLVLAEDEAGRWGLRMEEGGQLSGEGSDGQALVGDLLVRDVSVRISPQTGPRLNLVISEGEIRRRGEATGLVARAHLAAAPDAELSLALMGEQLDGQLRSVTGRVDLSRLRLEVPGLENLLPGFLRVPPDRLDAHLAFDWHAEFGGAADLELQLTGRDGFDAALAVRLERRNRRIDARVTSLSSGGERILRDAVVAQQGDRWAVSVPELALADLHGLLGRWLGGWEHWPVSVAGSVADLNLLYQHPGSLHRLEGSVENLAFDLPGDRVRLSGLDLGLGVAGDRAELSLSGSPVIDWPAKMRQPIPIEAISGRVIVSPRAVQLDGIVGRRPEAEARADGWVWLGGGKPFLDFVVASERIGAVDPRPWLPAGQIPPKALTWLDRALLGVSGAAGGLNYHFRIGHKFRDWGPGDFQAWVDFRGAEIDFWEGWPVARDLRGHVDFVGRAMEARVDSGRLGAVPVSSERIAIDDLTEPEVSISLSARGVAAGDVHDVISSFPFEGWSRFVDPVEAAGPVSLRTDLLLPVRRMSDWRLEGRVELEGTTLNVPPARLRFPGLRGTVAFDREGIAQTRLQLDDFDSAWLEIAAGFQPHAWIEGQGHLPPAGLMPDQAPFPLLAEAVHGASRWQVRLDGHPAGGWQLEAHSDLQGTALEMPSPMSKPAGDALPLDLSLRAHEDGFTVSGRLGSRLNLTAEEAGGRWRLAAGLGQAAPALPAGSGFEVAGSVSRLDLKDWSDLLSRLPAAPAGDAQASGGRVRLQLERLVYGNLSLREVALDARRARDEWRMSLSGDSVEGEVIVPLPIDSGRVVAVDLRRLDLARSLAEQPAVELAQAPVPGQTRTHVPTDFPPISLLVENLHYGELTLGRVRIESHARQDGIEIEQIDVTGPHLELSGYGRWILGESGPVTEFEGRLISTDLPTLLQALGHESQFEAARAQVDLDGRWMGAPLDFSLSRLSGTMQLLMVDGSIPEAQPGAGRLVGLISLSAMPRRLMLDFRDVFGQGLKFDRIEGAFELAGGVARTDGLKLESPAADITVRGLTDLGAQTYNQTVVVEPGVGGTLPVLGGLAGGPAGAAAGLILRSLLERPLQGIAEARYRVTGPWADPTVELVGARSAEPDYLLEEDDASPDDSEPTPQDQTSSDPPNGLEPPTPD</sequence>
<dbReference type="PANTHER" id="PTHR38690:SF1">
    <property type="entry name" value="PROTEASE"/>
    <property type="match status" value="1"/>
</dbReference>
<dbReference type="InterPro" id="IPR011836">
    <property type="entry name" value="YhdP"/>
</dbReference>
<feature type="domain" description="YhdP central" evidence="3">
    <location>
        <begin position="18"/>
        <end position="1231"/>
    </location>
</feature>
<dbReference type="Proteomes" id="UP000260351">
    <property type="component" value="Unassembled WGS sequence"/>
</dbReference>
<organism evidence="4 5">
    <name type="scientific">Wenzhouxiangella sediminis</name>
    <dbReference type="NCBI Taxonomy" id="1792836"/>
    <lineage>
        <taxon>Bacteria</taxon>
        <taxon>Pseudomonadati</taxon>
        <taxon>Pseudomonadota</taxon>
        <taxon>Gammaproteobacteria</taxon>
        <taxon>Chromatiales</taxon>
        <taxon>Wenzhouxiangellaceae</taxon>
        <taxon>Wenzhouxiangella</taxon>
    </lineage>
</organism>
<feature type="region of interest" description="Disordered" evidence="1">
    <location>
        <begin position="1237"/>
        <end position="1277"/>
    </location>
</feature>
<protein>
    <submittedName>
        <fullName evidence="4">TIGR02099 family protein</fullName>
    </submittedName>
</protein>
<evidence type="ECO:0000313" key="5">
    <source>
        <dbReference type="Proteomes" id="UP000260351"/>
    </source>
</evidence>
<dbReference type="Pfam" id="PF13116">
    <property type="entry name" value="YhdP"/>
    <property type="match status" value="1"/>
</dbReference>
<evidence type="ECO:0000259" key="3">
    <source>
        <dbReference type="Pfam" id="PF13116"/>
    </source>
</evidence>
<dbReference type="PANTHER" id="PTHR38690">
    <property type="entry name" value="PROTEASE-RELATED"/>
    <property type="match status" value="1"/>
</dbReference>
<evidence type="ECO:0000313" key="4">
    <source>
        <dbReference type="EMBL" id="RFF32597.1"/>
    </source>
</evidence>
<dbReference type="NCBIfam" id="TIGR02099">
    <property type="entry name" value="YhdP family protein"/>
    <property type="match status" value="1"/>
</dbReference>